<dbReference type="InterPro" id="IPR016039">
    <property type="entry name" value="Thiolase-like"/>
</dbReference>
<keyword evidence="8 18" id="KW-0808">Transferase</keyword>
<dbReference type="GO" id="GO:0005739">
    <property type="term" value="C:mitochondrion"/>
    <property type="evidence" value="ECO:0007669"/>
    <property type="project" value="TreeGrafter"/>
</dbReference>
<evidence type="ECO:0000256" key="8">
    <source>
        <dbReference type="ARBA" id="ARBA00022679"/>
    </source>
</evidence>
<dbReference type="PANTHER" id="PTHR11712:SF330">
    <property type="entry name" value="BETA-KETOACYL-[ACYL-CARRIER-PROTEIN] SYNTHASE I"/>
    <property type="match status" value="1"/>
</dbReference>
<dbReference type="CDD" id="cd00834">
    <property type="entry name" value="KAS_I_II"/>
    <property type="match status" value="1"/>
</dbReference>
<evidence type="ECO:0000256" key="15">
    <source>
        <dbReference type="ARBA" id="ARBA00049541"/>
    </source>
</evidence>
<evidence type="ECO:0000256" key="13">
    <source>
        <dbReference type="ARBA" id="ARBA00023315"/>
    </source>
</evidence>
<proteinExistence type="inferred from homology"/>
<dbReference type="Gramene" id="KZN05682">
    <property type="protein sequence ID" value="KZN05682"/>
    <property type="gene ID" value="DCAR_006519"/>
</dbReference>
<keyword evidence="9" id="KW-0276">Fatty acid metabolism</keyword>
<evidence type="ECO:0000256" key="1">
    <source>
        <dbReference type="ARBA" id="ARBA00004229"/>
    </source>
</evidence>
<evidence type="ECO:0000256" key="2">
    <source>
        <dbReference type="ARBA" id="ARBA00008467"/>
    </source>
</evidence>
<dbReference type="InterPro" id="IPR020841">
    <property type="entry name" value="PKS_Beta-ketoAc_synthase_dom"/>
</dbReference>
<reference evidence="20" key="1">
    <citation type="journal article" date="2016" name="Nat. Genet.">
        <title>A high-quality carrot genome assembly provides new insights into carotenoid accumulation and asterid genome evolution.</title>
        <authorList>
            <person name="Iorizzo M."/>
            <person name="Ellison S."/>
            <person name="Senalik D."/>
            <person name="Zeng P."/>
            <person name="Satapoomin P."/>
            <person name="Huang J."/>
            <person name="Bowman M."/>
            <person name="Iovene M."/>
            <person name="Sanseverino W."/>
            <person name="Cavagnaro P."/>
            <person name="Yildiz M."/>
            <person name="Macko-Podgorni A."/>
            <person name="Moranska E."/>
            <person name="Grzebelus E."/>
            <person name="Grzebelus D."/>
            <person name="Ashrafi H."/>
            <person name="Zheng Z."/>
            <person name="Cheng S."/>
            <person name="Spooner D."/>
            <person name="Van Deynze A."/>
            <person name="Simon P."/>
        </authorList>
    </citation>
    <scope>NUCLEOTIDE SEQUENCE [LARGE SCALE GENOMIC DNA]</scope>
    <source>
        <tissue evidence="20">Leaf</tissue>
    </source>
</reference>
<evidence type="ECO:0000256" key="6">
    <source>
        <dbReference type="ARBA" id="ARBA00022528"/>
    </source>
</evidence>
<keyword evidence="7" id="KW-0934">Plastid</keyword>
<evidence type="ECO:0000259" key="19">
    <source>
        <dbReference type="PROSITE" id="PS52004"/>
    </source>
</evidence>
<sequence length="517" mass="54985">MAAATCSSGLIFKSRESIGNGVSLFQYNGLKAAGAKQVAVNGVKTHGPISTSAPKCRTVKAMASPTVTAPKRETDPKKRIVITGMGVVSVFGNDVDTFYEKLLEGTSGITLIDRFDASTFSVRFAGQIRDFSSTGYIDGKNDRRLDDCWRYCLVAGRKALDDASLGPEVLDTMDKSRIGVLVGSGMGGLTAFSNGVEALIQKGYKKITPFFIPYSITNMGSALLAIDTGLMGPNYSISTACATANYCFYAAANHIRRGEADVMVVGGTEAAVNATGVGGFIACRALSQRNDEPHRASRPWDKNRDGFVIGEGSGVLIMESLEHAMKRGANIVAEYLGGAITCDAHHMTDPRKDGLGVSSCITKSLEDAGVSPEEVNYVNAHATSTLAGDLAEFNAIKSVFKNTSEIKMNGTKARNLIHAYHFNLKNVIVLFNCLDYFVPTTLFPFSQSMIGHGLGAAGGLEAIATIKAINTGWDLEPSVTIDTVPNVKKQHEINVGISNSFGFGGHNSVVVFAPFKP</sequence>
<protein>
    <recommendedName>
        <fullName evidence="17">3-oxoacyl-[acyl-carrier-protein] synthase I, chloroplastic</fullName>
        <ecNumber evidence="4">2.3.1.41</ecNumber>
    </recommendedName>
    <alternativeName>
        <fullName evidence="14">Beta-ketoacyl-ACP synthase I</fullName>
    </alternativeName>
</protein>
<evidence type="ECO:0000256" key="4">
    <source>
        <dbReference type="ARBA" id="ARBA00013191"/>
    </source>
</evidence>
<evidence type="ECO:0000256" key="14">
    <source>
        <dbReference type="ARBA" id="ARBA00042143"/>
    </source>
</evidence>
<dbReference type="Gene3D" id="3.40.47.10">
    <property type="match status" value="1"/>
</dbReference>
<dbReference type="EC" id="2.3.1.41" evidence="4"/>
<dbReference type="GO" id="GO:0006633">
    <property type="term" value="P:fatty acid biosynthetic process"/>
    <property type="evidence" value="ECO:0007669"/>
    <property type="project" value="UniProtKB-KW"/>
</dbReference>
<comment type="subunit">
    <text evidence="3">Homodimer.</text>
</comment>
<accession>A0A166DU65</accession>
<keyword evidence="10" id="KW-0809">Transit peptide</keyword>
<evidence type="ECO:0000313" key="20">
    <source>
        <dbReference type="EMBL" id="KZN05682.1"/>
    </source>
</evidence>
<keyword evidence="6" id="KW-0150">Chloroplast</keyword>
<evidence type="ECO:0000256" key="10">
    <source>
        <dbReference type="ARBA" id="ARBA00022946"/>
    </source>
</evidence>
<dbReference type="FunFam" id="3.40.47.10:FF:000027">
    <property type="entry name" value="3-oxoacyl-[acyl-carrier-protein] synthase 2"/>
    <property type="match status" value="1"/>
</dbReference>
<dbReference type="SUPFAM" id="SSF53901">
    <property type="entry name" value="Thiolase-like"/>
    <property type="match status" value="2"/>
</dbReference>
<dbReference type="PROSITE" id="PS52004">
    <property type="entry name" value="KS3_2"/>
    <property type="match status" value="1"/>
</dbReference>
<keyword evidence="12" id="KW-0275">Fatty acid biosynthesis</keyword>
<name>A0A166DU65_DAUCS</name>
<dbReference type="InterPro" id="IPR018201">
    <property type="entry name" value="Ketoacyl_synth_AS"/>
</dbReference>
<dbReference type="PROSITE" id="PS00606">
    <property type="entry name" value="KS3_1"/>
    <property type="match status" value="1"/>
</dbReference>
<evidence type="ECO:0000256" key="16">
    <source>
        <dbReference type="ARBA" id="ARBA00058711"/>
    </source>
</evidence>
<dbReference type="GO" id="GO:0009507">
    <property type="term" value="C:chloroplast"/>
    <property type="evidence" value="ECO:0007669"/>
    <property type="project" value="UniProtKB-SubCell"/>
</dbReference>
<dbReference type="SMART" id="SM00825">
    <property type="entry name" value="PKS_KS"/>
    <property type="match status" value="1"/>
</dbReference>
<evidence type="ECO:0000256" key="9">
    <source>
        <dbReference type="ARBA" id="ARBA00022832"/>
    </source>
</evidence>
<dbReference type="EMBL" id="LNRQ01000002">
    <property type="protein sequence ID" value="KZN05682.1"/>
    <property type="molecule type" value="Genomic_DNA"/>
</dbReference>
<evidence type="ECO:0000256" key="3">
    <source>
        <dbReference type="ARBA" id="ARBA00011738"/>
    </source>
</evidence>
<comment type="catalytic activity">
    <reaction evidence="15">
        <text>a fatty acyl-[ACP] + malonyl-[ACP] + H(+) = a 3-oxoacyl-[ACP] + holo-[ACP] + CO2</text>
        <dbReference type="Rhea" id="RHEA:22836"/>
        <dbReference type="Rhea" id="RHEA-COMP:9623"/>
        <dbReference type="Rhea" id="RHEA-COMP:9685"/>
        <dbReference type="Rhea" id="RHEA-COMP:9916"/>
        <dbReference type="Rhea" id="RHEA-COMP:14125"/>
        <dbReference type="ChEBI" id="CHEBI:15378"/>
        <dbReference type="ChEBI" id="CHEBI:16526"/>
        <dbReference type="ChEBI" id="CHEBI:64479"/>
        <dbReference type="ChEBI" id="CHEBI:78449"/>
        <dbReference type="ChEBI" id="CHEBI:78776"/>
        <dbReference type="ChEBI" id="CHEBI:138651"/>
        <dbReference type="EC" id="2.3.1.41"/>
    </reaction>
</comment>
<dbReference type="STRING" id="79200.A0A166DU65"/>
<comment type="function">
    <text evidence="16">Catalyzes the condensation reaction of fatty acid synthesis by the addition to an acyl acceptor of two carbons from malonyl-ACP. Specific for elongation from C-10 to unsaturated C-16 and C-18 fatty acids.</text>
</comment>
<evidence type="ECO:0000256" key="17">
    <source>
        <dbReference type="ARBA" id="ARBA00074204"/>
    </source>
</evidence>
<keyword evidence="5" id="KW-0444">Lipid biosynthesis</keyword>
<dbReference type="Pfam" id="PF00109">
    <property type="entry name" value="ketoacyl-synt"/>
    <property type="match status" value="1"/>
</dbReference>
<keyword evidence="11" id="KW-0443">Lipid metabolism</keyword>
<dbReference type="InterPro" id="IPR000794">
    <property type="entry name" value="Beta-ketoacyl_synthase"/>
</dbReference>
<comment type="caution">
    <text evidence="20">The sequence shown here is derived from an EMBL/GenBank/DDBJ whole genome shotgun (WGS) entry which is preliminary data.</text>
</comment>
<comment type="similarity">
    <text evidence="2 18">Belongs to the thiolase-like superfamily. Beta-ketoacyl-ACP synthases family.</text>
</comment>
<dbReference type="InterPro" id="IPR014030">
    <property type="entry name" value="Ketoacyl_synth_N"/>
</dbReference>
<dbReference type="Pfam" id="PF02801">
    <property type="entry name" value="Ketoacyl-synt_C"/>
    <property type="match status" value="1"/>
</dbReference>
<dbReference type="AlphaFoldDB" id="A0A166DU65"/>
<comment type="subcellular location">
    <subcellularLocation>
        <location evidence="1">Plastid</location>
        <location evidence="1">Chloroplast</location>
    </subcellularLocation>
</comment>
<dbReference type="InterPro" id="IPR014031">
    <property type="entry name" value="Ketoacyl_synth_C"/>
</dbReference>
<evidence type="ECO:0000256" key="7">
    <source>
        <dbReference type="ARBA" id="ARBA00022640"/>
    </source>
</evidence>
<dbReference type="OMA" id="QAGWMPT"/>
<evidence type="ECO:0000256" key="18">
    <source>
        <dbReference type="RuleBase" id="RU003694"/>
    </source>
</evidence>
<feature type="domain" description="Ketosynthase family 3 (KS3)" evidence="19">
    <location>
        <begin position="77"/>
        <end position="514"/>
    </location>
</feature>
<dbReference type="NCBIfam" id="NF005589">
    <property type="entry name" value="PRK07314.1"/>
    <property type="match status" value="1"/>
</dbReference>
<evidence type="ECO:0000256" key="12">
    <source>
        <dbReference type="ARBA" id="ARBA00023160"/>
    </source>
</evidence>
<keyword evidence="13" id="KW-0012">Acyltransferase</keyword>
<evidence type="ECO:0000256" key="5">
    <source>
        <dbReference type="ARBA" id="ARBA00022516"/>
    </source>
</evidence>
<organism evidence="20">
    <name type="scientific">Daucus carota subsp. sativus</name>
    <name type="common">Carrot</name>
    <dbReference type="NCBI Taxonomy" id="79200"/>
    <lineage>
        <taxon>Eukaryota</taxon>
        <taxon>Viridiplantae</taxon>
        <taxon>Streptophyta</taxon>
        <taxon>Embryophyta</taxon>
        <taxon>Tracheophyta</taxon>
        <taxon>Spermatophyta</taxon>
        <taxon>Magnoliopsida</taxon>
        <taxon>eudicotyledons</taxon>
        <taxon>Gunneridae</taxon>
        <taxon>Pentapetalae</taxon>
        <taxon>asterids</taxon>
        <taxon>campanulids</taxon>
        <taxon>Apiales</taxon>
        <taxon>Apiaceae</taxon>
        <taxon>Apioideae</taxon>
        <taxon>Scandiceae</taxon>
        <taxon>Daucinae</taxon>
        <taxon>Daucus</taxon>
        <taxon>Daucus sect. Daucus</taxon>
    </lineage>
</organism>
<dbReference type="GO" id="GO:0004315">
    <property type="term" value="F:3-oxoacyl-[acyl-carrier-protein] synthase activity"/>
    <property type="evidence" value="ECO:0007669"/>
    <property type="project" value="UniProtKB-EC"/>
</dbReference>
<evidence type="ECO:0000256" key="11">
    <source>
        <dbReference type="ARBA" id="ARBA00023098"/>
    </source>
</evidence>
<dbReference type="PANTHER" id="PTHR11712">
    <property type="entry name" value="POLYKETIDE SYNTHASE-RELATED"/>
    <property type="match status" value="1"/>
</dbReference>
<gene>
    <name evidence="20" type="ORF">DCAR_006519</name>
</gene>